<feature type="compositionally biased region" description="Basic and acidic residues" evidence="1">
    <location>
        <begin position="117"/>
        <end position="143"/>
    </location>
</feature>
<dbReference type="Gene3D" id="3.90.1140.10">
    <property type="entry name" value="Cyclic phosphodiesterase"/>
    <property type="match status" value="1"/>
</dbReference>
<dbReference type="InterPro" id="IPR019510">
    <property type="entry name" value="AKAP7-like_phosphoesterase"/>
</dbReference>
<dbReference type="PANTHER" id="PTHR13360:SF1">
    <property type="entry name" value="ACTIVATING SIGNAL COINTEGRATOR 1 COMPLEX SUBUNIT 1"/>
    <property type="match status" value="1"/>
</dbReference>
<evidence type="ECO:0000256" key="1">
    <source>
        <dbReference type="SAM" id="MobiDB-lite"/>
    </source>
</evidence>
<feature type="region of interest" description="Disordered" evidence="1">
    <location>
        <begin position="112"/>
        <end position="165"/>
    </location>
</feature>
<sequence>MPRRGHRVMKGGYKGPPAPSTASATTNTTTNRDATSGDVAAAASASSISQERDAPPGEAQGEQKAKEQGERGGNGRDGAKKPPLTHFLCIPLVTAQSRPQLERSVEAFRRGVLGEGEGEKEPKDQTQKQAERQEGENRRKGEGEEADEDAAPSPSPPVQAPFPPAALRPIGTLHLTLGVMSLRDSAALSRALSLLQTLDLSSLLSQAQAQAQTKSPSASPSPSPPSATPTPLTLSLRSLHAMHKPHSTSVLYASPHDPTSRLYTFASAVRSIFNNAGLLVPDDRPLRLHATVVNTVYARGGRGKAPGKRLKNGRFDARELMQAYEEFVWAEDVEVEKVAVCEMGARDLGEGRGVGYKEVGCVGFTGEGGSEGEGESASEGGEG</sequence>
<name>A0ABR1Z4L4_9PEZI</name>
<dbReference type="PANTHER" id="PTHR13360">
    <property type="entry name" value="ACTIVATING SIGNAL COINTEGRATOR 1 COMPLEX SUBUNIT 1"/>
    <property type="match status" value="1"/>
</dbReference>
<feature type="region of interest" description="Disordered" evidence="1">
    <location>
        <begin position="209"/>
        <end position="232"/>
    </location>
</feature>
<dbReference type="Proteomes" id="UP001492380">
    <property type="component" value="Unassembled WGS sequence"/>
</dbReference>
<organism evidence="3 4">
    <name type="scientific">Phyllosticta capitalensis</name>
    <dbReference type="NCBI Taxonomy" id="121624"/>
    <lineage>
        <taxon>Eukaryota</taxon>
        <taxon>Fungi</taxon>
        <taxon>Dikarya</taxon>
        <taxon>Ascomycota</taxon>
        <taxon>Pezizomycotina</taxon>
        <taxon>Dothideomycetes</taxon>
        <taxon>Dothideomycetes incertae sedis</taxon>
        <taxon>Botryosphaeriales</taxon>
        <taxon>Phyllostictaceae</taxon>
        <taxon>Phyllosticta</taxon>
    </lineage>
</organism>
<dbReference type="InterPro" id="IPR009210">
    <property type="entry name" value="ASCC1"/>
</dbReference>
<reference evidence="3 4" key="1">
    <citation type="submission" date="2024-04" db="EMBL/GenBank/DDBJ databases">
        <title>Phyllosticta paracitricarpa is synonymous to the EU quarantine fungus P. citricarpa based on phylogenomic analyses.</title>
        <authorList>
            <consortium name="Lawrence Berkeley National Laboratory"/>
            <person name="Van Ingen-Buijs V.A."/>
            <person name="Van Westerhoven A.C."/>
            <person name="Haridas S."/>
            <person name="Skiadas P."/>
            <person name="Martin F."/>
            <person name="Groenewald J.Z."/>
            <person name="Crous P.W."/>
            <person name="Seidl M.F."/>
        </authorList>
    </citation>
    <scope>NUCLEOTIDE SEQUENCE [LARGE SCALE GENOMIC DNA]</scope>
    <source>
        <strain evidence="3 4">CBS 123374</strain>
    </source>
</reference>
<evidence type="ECO:0000313" key="3">
    <source>
        <dbReference type="EMBL" id="KAK8247333.1"/>
    </source>
</evidence>
<feature type="compositionally biased region" description="Pro residues" evidence="1">
    <location>
        <begin position="153"/>
        <end position="165"/>
    </location>
</feature>
<keyword evidence="4" id="KW-1185">Reference proteome</keyword>
<feature type="compositionally biased region" description="Low complexity" evidence="1">
    <location>
        <begin position="209"/>
        <end position="218"/>
    </location>
</feature>
<feature type="compositionally biased region" description="Pro residues" evidence="1">
    <location>
        <begin position="219"/>
        <end position="228"/>
    </location>
</feature>
<evidence type="ECO:0000313" key="4">
    <source>
        <dbReference type="Proteomes" id="UP001492380"/>
    </source>
</evidence>
<evidence type="ECO:0000259" key="2">
    <source>
        <dbReference type="Pfam" id="PF10469"/>
    </source>
</evidence>
<proteinExistence type="predicted"/>
<accession>A0ABR1Z4L4</accession>
<feature type="region of interest" description="Disordered" evidence="1">
    <location>
        <begin position="1"/>
        <end position="83"/>
    </location>
</feature>
<comment type="caution">
    <text evidence="3">The sequence shown here is derived from an EMBL/GenBank/DDBJ whole genome shotgun (WGS) entry which is preliminary data.</text>
</comment>
<dbReference type="EMBL" id="JBBWRZ010000001">
    <property type="protein sequence ID" value="KAK8247333.1"/>
    <property type="molecule type" value="Genomic_DNA"/>
</dbReference>
<dbReference type="Pfam" id="PF10469">
    <property type="entry name" value="AKAP7_NLS"/>
    <property type="match status" value="1"/>
</dbReference>
<feature type="compositionally biased region" description="Basic and acidic residues" evidence="1">
    <location>
        <begin position="50"/>
        <end position="80"/>
    </location>
</feature>
<feature type="domain" description="A-kinase anchor protein 7-like phosphoesterase" evidence="2">
    <location>
        <begin position="85"/>
        <end position="346"/>
    </location>
</feature>
<gene>
    <name evidence="3" type="ORF">HDK90DRAFT_507003</name>
</gene>
<feature type="compositionally biased region" description="Low complexity" evidence="1">
    <location>
        <begin position="20"/>
        <end position="31"/>
    </location>
</feature>
<protein>
    <submittedName>
        <fullName evidence="3">AKAP7 2'5' RNA ligase-like domain-containing protein</fullName>
    </submittedName>
</protein>